<dbReference type="Proteomes" id="UP000825935">
    <property type="component" value="Chromosome 30"/>
</dbReference>
<evidence type="ECO:0000313" key="6">
    <source>
        <dbReference type="EMBL" id="KAH7290152.1"/>
    </source>
</evidence>
<dbReference type="InterPro" id="IPR044834">
    <property type="entry name" value="PATL"/>
</dbReference>
<dbReference type="EMBL" id="CM035435">
    <property type="protein sequence ID" value="KAH7290152.1"/>
    <property type="molecule type" value="Genomic_DNA"/>
</dbReference>
<sequence length="598" mass="67366">MGEAVELVAATNTPPTAATAEPTVIAEQMSTDGEAVEKVVTLDVLPPADDQKKDIDANERDLSLPSSGEEAAPVPFGEESYCVKDLKEHEKKALQDLKMKIEEAIKNNTFFSPSKPTVASVSREMEMQNGEQQEGEDKKADEQEKKAQAKEETVLSEVVKGGEDLPPSSLSETSAVVVDEELSASVRDSSTQLSEKKECPKPSESQDLPASTEQQSTPHPDPLPEDETKVVDFPSREMQPEECDSPCLEDLSLWGVPLLHSKGDERTDVILLKFLRARDFKVGDAMNMLKDTVTWRKEFEADVLVDEDITTEYESVAFMHHVDKEGHPVCYNHYGVFQDKELYQKTFGDEAQFRKFLRWRIQLLEKGIRELDFNPNGVHSMLQITDLKDSPGFVKRRHITKKILSLLQDNYPELVAKQIFINVPWYFGALYSLHGKIITPRSKSKVVVARPDKVTETLFKYISPENVPLKYGGFSRPSDTEFEHVKAPVHEVMVKAGEKKTIELPVEEIGARLVWDVTVVGWDVVYGEEFIPSSENAYTVIIQKSKRMSPAEEPLRNSFHVPEAGKVVLTVENTSRRKKMIVYRHILKQEKPSKCSCC</sequence>
<gene>
    <name evidence="6" type="ORF">KP509_30G034100</name>
</gene>
<feature type="compositionally biased region" description="Basic and acidic residues" evidence="4">
    <location>
        <begin position="135"/>
        <end position="153"/>
    </location>
</feature>
<feature type="compositionally biased region" description="Polar residues" evidence="4">
    <location>
        <begin position="203"/>
        <end position="218"/>
    </location>
</feature>
<dbReference type="CDD" id="cd00170">
    <property type="entry name" value="SEC14"/>
    <property type="match status" value="1"/>
</dbReference>
<dbReference type="Gene3D" id="2.60.120.680">
    <property type="entry name" value="GOLD domain"/>
    <property type="match status" value="1"/>
</dbReference>
<dbReference type="InterPro" id="IPR056794">
    <property type="entry name" value="PATL1-6_C_GOLD"/>
</dbReference>
<dbReference type="Pfam" id="PF25099">
    <property type="entry name" value="GOLD_PATL1_C"/>
    <property type="match status" value="1"/>
</dbReference>
<dbReference type="SMART" id="SM00516">
    <property type="entry name" value="SEC14"/>
    <property type="match status" value="1"/>
</dbReference>
<dbReference type="AlphaFoldDB" id="A0A8T2R192"/>
<keyword evidence="3" id="KW-0472">Membrane</keyword>
<dbReference type="PROSITE" id="PS50191">
    <property type="entry name" value="CRAL_TRIO"/>
    <property type="match status" value="1"/>
</dbReference>
<keyword evidence="2" id="KW-0813">Transport</keyword>
<dbReference type="OrthoDB" id="75724at2759"/>
<evidence type="ECO:0000259" key="5">
    <source>
        <dbReference type="PROSITE" id="PS50191"/>
    </source>
</evidence>
<feature type="region of interest" description="Disordered" evidence="4">
    <location>
        <begin position="44"/>
        <end position="76"/>
    </location>
</feature>
<dbReference type="InterPro" id="IPR036273">
    <property type="entry name" value="CRAL/TRIO_N_dom_sf"/>
</dbReference>
<dbReference type="InterPro" id="IPR036865">
    <property type="entry name" value="CRAL-TRIO_dom_sf"/>
</dbReference>
<evidence type="ECO:0000256" key="2">
    <source>
        <dbReference type="ARBA" id="ARBA00022448"/>
    </source>
</evidence>
<dbReference type="Pfam" id="PF00650">
    <property type="entry name" value="CRAL_TRIO"/>
    <property type="match status" value="1"/>
</dbReference>
<dbReference type="PANTHER" id="PTHR45932">
    <property type="entry name" value="PATELLIN-1"/>
    <property type="match status" value="1"/>
</dbReference>
<protein>
    <recommendedName>
        <fullName evidence="5">CRAL-TRIO domain-containing protein</fullName>
    </recommendedName>
</protein>
<evidence type="ECO:0000256" key="4">
    <source>
        <dbReference type="SAM" id="MobiDB-lite"/>
    </source>
</evidence>
<feature type="compositionally biased region" description="Basic and acidic residues" evidence="4">
    <location>
        <begin position="49"/>
        <end position="62"/>
    </location>
</feature>
<name>A0A8T2R192_CERRI</name>
<keyword evidence="7" id="KW-1185">Reference proteome</keyword>
<dbReference type="Pfam" id="PF03765">
    <property type="entry name" value="CRAL_TRIO_N"/>
    <property type="match status" value="1"/>
</dbReference>
<dbReference type="GO" id="GO:0016020">
    <property type="term" value="C:membrane"/>
    <property type="evidence" value="ECO:0007669"/>
    <property type="project" value="UniProtKB-SubCell"/>
</dbReference>
<organism evidence="6 7">
    <name type="scientific">Ceratopteris richardii</name>
    <name type="common">Triangle waterfern</name>
    <dbReference type="NCBI Taxonomy" id="49495"/>
    <lineage>
        <taxon>Eukaryota</taxon>
        <taxon>Viridiplantae</taxon>
        <taxon>Streptophyta</taxon>
        <taxon>Embryophyta</taxon>
        <taxon>Tracheophyta</taxon>
        <taxon>Polypodiopsida</taxon>
        <taxon>Polypodiidae</taxon>
        <taxon>Polypodiales</taxon>
        <taxon>Pteridineae</taxon>
        <taxon>Pteridaceae</taxon>
        <taxon>Parkerioideae</taxon>
        <taxon>Ceratopteris</taxon>
    </lineage>
</organism>
<dbReference type="PRINTS" id="PR00180">
    <property type="entry name" value="CRETINALDHBP"/>
</dbReference>
<evidence type="ECO:0000256" key="3">
    <source>
        <dbReference type="ARBA" id="ARBA00023136"/>
    </source>
</evidence>
<evidence type="ECO:0000256" key="1">
    <source>
        <dbReference type="ARBA" id="ARBA00004370"/>
    </source>
</evidence>
<comment type="subcellular location">
    <subcellularLocation>
        <location evidence="1">Membrane</location>
    </subcellularLocation>
</comment>
<dbReference type="Gene3D" id="3.40.525.10">
    <property type="entry name" value="CRAL-TRIO lipid binding domain"/>
    <property type="match status" value="1"/>
</dbReference>
<dbReference type="GO" id="GO:0008289">
    <property type="term" value="F:lipid binding"/>
    <property type="evidence" value="ECO:0007669"/>
    <property type="project" value="InterPro"/>
</dbReference>
<proteinExistence type="predicted"/>
<dbReference type="InterPro" id="IPR001251">
    <property type="entry name" value="CRAL-TRIO_dom"/>
</dbReference>
<dbReference type="SUPFAM" id="SSF52087">
    <property type="entry name" value="CRAL/TRIO domain"/>
    <property type="match status" value="1"/>
</dbReference>
<dbReference type="OMA" id="WYLALST"/>
<evidence type="ECO:0000313" key="7">
    <source>
        <dbReference type="Proteomes" id="UP000825935"/>
    </source>
</evidence>
<accession>A0A8T2R192</accession>
<feature type="region of interest" description="Disordered" evidence="4">
    <location>
        <begin position="105"/>
        <end position="228"/>
    </location>
</feature>
<comment type="caution">
    <text evidence="6">The sequence shown here is derived from an EMBL/GenBank/DDBJ whole genome shotgun (WGS) entry which is preliminary data.</text>
</comment>
<dbReference type="SMART" id="SM01100">
    <property type="entry name" value="CRAL_TRIO_N"/>
    <property type="match status" value="1"/>
</dbReference>
<dbReference type="InterPro" id="IPR011074">
    <property type="entry name" value="CRAL/TRIO_N_dom"/>
</dbReference>
<feature type="compositionally biased region" description="Polar residues" evidence="4">
    <location>
        <begin position="106"/>
        <end position="120"/>
    </location>
</feature>
<dbReference type="SUPFAM" id="SSF46938">
    <property type="entry name" value="CRAL/TRIO N-terminal domain"/>
    <property type="match status" value="1"/>
</dbReference>
<feature type="domain" description="CRAL-TRIO" evidence="5">
    <location>
        <begin position="306"/>
        <end position="479"/>
    </location>
</feature>
<dbReference type="PANTHER" id="PTHR45932:SF17">
    <property type="entry name" value="CELLULAR RETINALDEHYDE-BINDING_TRIPLE FUNCTION DOMAIN-CONTAINING PROTEIN"/>
    <property type="match status" value="1"/>
</dbReference>
<reference evidence="6" key="1">
    <citation type="submission" date="2021-08" db="EMBL/GenBank/DDBJ databases">
        <title>WGS assembly of Ceratopteris richardii.</title>
        <authorList>
            <person name="Marchant D.B."/>
            <person name="Chen G."/>
            <person name="Jenkins J."/>
            <person name="Shu S."/>
            <person name="Leebens-Mack J."/>
            <person name="Grimwood J."/>
            <person name="Schmutz J."/>
            <person name="Soltis P."/>
            <person name="Soltis D."/>
            <person name="Chen Z.-H."/>
        </authorList>
    </citation>
    <scope>NUCLEOTIDE SEQUENCE</scope>
    <source>
        <strain evidence="6">Whitten #5841</strain>
        <tissue evidence="6">Leaf</tissue>
    </source>
</reference>